<dbReference type="PRINTS" id="PR01438">
    <property type="entry name" value="UNVRSLSTRESS"/>
</dbReference>
<protein>
    <submittedName>
        <fullName evidence="3">Universal stress protein</fullName>
    </submittedName>
</protein>
<evidence type="ECO:0000313" key="4">
    <source>
        <dbReference type="Proteomes" id="UP001500851"/>
    </source>
</evidence>
<dbReference type="PANTHER" id="PTHR31964">
    <property type="entry name" value="ADENINE NUCLEOTIDE ALPHA HYDROLASES-LIKE SUPERFAMILY PROTEIN"/>
    <property type="match status" value="1"/>
</dbReference>
<dbReference type="CDD" id="cd00293">
    <property type="entry name" value="USP-like"/>
    <property type="match status" value="1"/>
</dbReference>
<proteinExistence type="inferred from homology"/>
<dbReference type="InterPro" id="IPR006015">
    <property type="entry name" value="Universal_stress_UspA"/>
</dbReference>
<organism evidence="3 4">
    <name type="scientific">Leucobacter iarius</name>
    <dbReference type="NCBI Taxonomy" id="333963"/>
    <lineage>
        <taxon>Bacteria</taxon>
        <taxon>Bacillati</taxon>
        <taxon>Actinomycetota</taxon>
        <taxon>Actinomycetes</taxon>
        <taxon>Micrococcales</taxon>
        <taxon>Microbacteriaceae</taxon>
        <taxon>Leucobacter</taxon>
    </lineage>
</organism>
<evidence type="ECO:0000259" key="2">
    <source>
        <dbReference type="Pfam" id="PF00582"/>
    </source>
</evidence>
<comment type="similarity">
    <text evidence="1">Belongs to the universal stress protein A family.</text>
</comment>
<feature type="domain" description="UspA" evidence="2">
    <location>
        <begin position="2"/>
        <end position="137"/>
    </location>
</feature>
<dbReference type="EMBL" id="BAAAOB010000004">
    <property type="protein sequence ID" value="GAA1796464.1"/>
    <property type="molecule type" value="Genomic_DNA"/>
</dbReference>
<dbReference type="InterPro" id="IPR006016">
    <property type="entry name" value="UspA"/>
</dbReference>
<keyword evidence="4" id="KW-1185">Reference proteome</keyword>
<comment type="caution">
    <text evidence="3">The sequence shown here is derived from an EMBL/GenBank/DDBJ whole genome shotgun (WGS) entry which is preliminary data.</text>
</comment>
<dbReference type="RefSeq" id="WP_046456239.1">
    <property type="nucleotide sequence ID" value="NZ_BAAAOB010000004.1"/>
</dbReference>
<sequence>MTIVVGIAPGHSSSSAVHLGALLARSMKLELVIAAVTATGWPLAFSRGDQDYQDRLVEQAEATLAEALKQVPADVSARTMVHQDPSSVRQGLIDIVEAVGGQRLVVGAAKSSPIGRISLGSVDSGLMQTSPVPVAIAPRGFRLRDGQDIEQITAAYRGTEADSDLILGAATIAAESGLRLRIASFAVRPRRMASSGIGQDYETEVFAEWRQTLLTDANAALEATAAQTELPKAAEVVLGVGDDWDEAMAAVEWGQGDVLVLGSSSSGPFSRVTLGSHARKIVHHAVVPVIVVPRRAAEEYAAGGEF</sequence>
<evidence type="ECO:0000313" key="3">
    <source>
        <dbReference type="EMBL" id="GAA1796464.1"/>
    </source>
</evidence>
<feature type="domain" description="UspA" evidence="2">
    <location>
        <begin position="151"/>
        <end position="293"/>
    </location>
</feature>
<accession>A0ABP4XXB7</accession>
<dbReference type="PANTHER" id="PTHR31964:SF113">
    <property type="entry name" value="USPA DOMAIN-CONTAINING PROTEIN"/>
    <property type="match status" value="1"/>
</dbReference>
<dbReference type="SUPFAM" id="SSF52402">
    <property type="entry name" value="Adenine nucleotide alpha hydrolases-like"/>
    <property type="match status" value="2"/>
</dbReference>
<dbReference type="Pfam" id="PF00582">
    <property type="entry name" value="Usp"/>
    <property type="match status" value="2"/>
</dbReference>
<dbReference type="Proteomes" id="UP001500851">
    <property type="component" value="Unassembled WGS sequence"/>
</dbReference>
<gene>
    <name evidence="3" type="ORF">GCM10009768_26840</name>
</gene>
<dbReference type="Gene3D" id="3.40.50.620">
    <property type="entry name" value="HUPs"/>
    <property type="match status" value="2"/>
</dbReference>
<reference evidence="4" key="1">
    <citation type="journal article" date="2019" name="Int. J. Syst. Evol. Microbiol.">
        <title>The Global Catalogue of Microorganisms (GCM) 10K type strain sequencing project: providing services to taxonomists for standard genome sequencing and annotation.</title>
        <authorList>
            <consortium name="The Broad Institute Genomics Platform"/>
            <consortium name="The Broad Institute Genome Sequencing Center for Infectious Disease"/>
            <person name="Wu L."/>
            <person name="Ma J."/>
        </authorList>
    </citation>
    <scope>NUCLEOTIDE SEQUENCE [LARGE SCALE GENOMIC DNA]</scope>
    <source>
        <strain evidence="4">JCM 14736</strain>
    </source>
</reference>
<dbReference type="InterPro" id="IPR014729">
    <property type="entry name" value="Rossmann-like_a/b/a_fold"/>
</dbReference>
<name>A0ABP4XXB7_9MICO</name>
<evidence type="ECO:0000256" key="1">
    <source>
        <dbReference type="ARBA" id="ARBA00008791"/>
    </source>
</evidence>